<feature type="domain" description="4-O-methyl-glucuronoyl methylesterase-like" evidence="5">
    <location>
        <begin position="156"/>
        <end position="368"/>
    </location>
</feature>
<reference evidence="6 7" key="1">
    <citation type="submission" date="2020-08" db="EMBL/GenBank/DDBJ databases">
        <title>Sphingobacterium sp. DN00404 isolated from aquaculture water.</title>
        <authorList>
            <person name="Zhang M."/>
        </authorList>
    </citation>
    <scope>NUCLEOTIDE SEQUENCE [LARGE SCALE GENOMIC DNA]</scope>
    <source>
        <strain evidence="6 7">KCTC 32294</strain>
    </source>
</reference>
<dbReference type="Proteomes" id="UP000606494">
    <property type="component" value="Unassembled WGS sequence"/>
</dbReference>
<dbReference type="Pfam" id="PF22244">
    <property type="entry name" value="GCE_fung"/>
    <property type="match status" value="1"/>
</dbReference>
<dbReference type="InterPro" id="IPR054579">
    <property type="entry name" value="GCE-like_dom"/>
</dbReference>
<evidence type="ECO:0000313" key="7">
    <source>
        <dbReference type="Proteomes" id="UP000606494"/>
    </source>
</evidence>
<feature type="domain" description="Serine aminopeptidase S33" evidence="4">
    <location>
        <begin position="565"/>
        <end position="666"/>
    </location>
</feature>
<protein>
    <submittedName>
        <fullName evidence="6">Alpha/beta fold hydrolase</fullName>
    </submittedName>
</protein>
<dbReference type="GO" id="GO:0016787">
    <property type="term" value="F:hydrolase activity"/>
    <property type="evidence" value="ECO:0007669"/>
    <property type="project" value="UniProtKB-KW"/>
</dbReference>
<evidence type="ECO:0000259" key="4">
    <source>
        <dbReference type="Pfam" id="PF12146"/>
    </source>
</evidence>
<dbReference type="EMBL" id="JACNYK010000002">
    <property type="protein sequence ID" value="MBD1425532.1"/>
    <property type="molecule type" value="Genomic_DNA"/>
</dbReference>
<comment type="caution">
    <text evidence="6">The sequence shown here is derived from an EMBL/GenBank/DDBJ whole genome shotgun (WGS) entry which is preliminary data.</text>
</comment>
<evidence type="ECO:0000259" key="5">
    <source>
        <dbReference type="Pfam" id="PF22244"/>
    </source>
</evidence>
<keyword evidence="3 6" id="KW-0378">Hydrolase</keyword>
<dbReference type="Pfam" id="PF12146">
    <property type="entry name" value="Hydrolase_4"/>
    <property type="match status" value="1"/>
</dbReference>
<accession>A0ABR7Y2K6</accession>
<dbReference type="PANTHER" id="PTHR22946">
    <property type="entry name" value="DIENELACTONE HYDROLASE DOMAIN-CONTAINING PROTEIN-RELATED"/>
    <property type="match status" value="1"/>
</dbReference>
<evidence type="ECO:0000256" key="1">
    <source>
        <dbReference type="ARBA" id="ARBA00022487"/>
    </source>
</evidence>
<keyword evidence="7" id="KW-1185">Reference proteome</keyword>
<dbReference type="Gene3D" id="3.40.50.1820">
    <property type="entry name" value="alpha/beta hydrolase"/>
    <property type="match status" value="2"/>
</dbReference>
<evidence type="ECO:0000256" key="2">
    <source>
        <dbReference type="ARBA" id="ARBA00022729"/>
    </source>
</evidence>
<proteinExistence type="predicted"/>
<dbReference type="InterPro" id="IPR022742">
    <property type="entry name" value="Hydrolase_4"/>
</dbReference>
<gene>
    <name evidence="6" type="ORF">H8B17_08070</name>
</gene>
<keyword evidence="2" id="KW-0732">Signal</keyword>
<organism evidence="6 7">
    <name type="scientific">Sphingobacterium arenae</name>
    <dbReference type="NCBI Taxonomy" id="1280598"/>
    <lineage>
        <taxon>Bacteria</taxon>
        <taxon>Pseudomonadati</taxon>
        <taxon>Bacteroidota</taxon>
        <taxon>Sphingobacteriia</taxon>
        <taxon>Sphingobacteriales</taxon>
        <taxon>Sphingobacteriaceae</taxon>
        <taxon>Sphingobacterium</taxon>
    </lineage>
</organism>
<dbReference type="InterPro" id="IPR029058">
    <property type="entry name" value="AB_hydrolase_fold"/>
</dbReference>
<sequence>MKKMIIVCFAFWGFLSNDGWPQSSVDRQNQYLNETLKINIEQRFRKNTRRVSVQDSTWKDWLHRSGELPPDFSKMRSIPMLPEPLMQNKDGKDVPITTAKEWEEKREWIKATYQQWVSGHAPPPPENVKAEILKDTLQQNGLRIQMIRLSFGPQHKAKMTVELMIPNGEGTFPVFMTQWNHRDWAQLAVKRGYISCVYAAADLKDDTDLYMFLYPEYDFSGLMRRAWGASRVVDYLTTRKEVSKQQIAITGHSRNGKQSLWAAAFDERIAAVVSSSSSTGGDAPWRYGDPQYASETLDYVTAWNAHWFHPRLRFYFGREDKLPIDQNLLGALIAPRPLLYHYSLVEPGLNSWSNEQNYYSVKKVYDFLDVPDNIGVLTRMGSHGVAARDVEQTIDFLDIHFKRTPLKWTNNLYYTYDYEKWRENHPGIQERAEQLTSISLKENYSDIEDFNQDKRKILENLDWILGEEPPSARATNVGSWIPPIRDWIEKINPVPTIKGAKEIYLGPYSAVGDHVSGILYCPVNEFGNLKTKLNGKLPVIIYLHQYAHSTGFSKGYDKDGRRGTKELFESLTKRGFAVMAIDMYGFGTRIWEAKNFYLRYPQWSKMGKMITDVKGCIDAIEDIDYLDDSHIYLLGNTMGGSVSLMTAALDDRVAGVASVAAFSPWRSSNSQYESLRIYSHLHGFIPRLGVFADNPERVPVDFGEIITAAAPKPILILAPDLDRYTDIQALKEMMRPVYRIYELYGAKNQLKVKYPVCEINRMTVEMYDEVGTFFSALYEQN</sequence>
<dbReference type="PANTHER" id="PTHR22946:SF9">
    <property type="entry name" value="POLYKETIDE TRANSFERASE AF380"/>
    <property type="match status" value="1"/>
</dbReference>
<keyword evidence="1" id="KW-0719">Serine esterase</keyword>
<name>A0ABR7Y2K6_9SPHI</name>
<evidence type="ECO:0000256" key="3">
    <source>
        <dbReference type="ARBA" id="ARBA00022801"/>
    </source>
</evidence>
<dbReference type="RefSeq" id="WP_190308688.1">
    <property type="nucleotide sequence ID" value="NZ_JACNYK010000002.1"/>
</dbReference>
<dbReference type="SUPFAM" id="SSF53474">
    <property type="entry name" value="alpha/beta-Hydrolases"/>
    <property type="match status" value="2"/>
</dbReference>
<evidence type="ECO:0000313" key="6">
    <source>
        <dbReference type="EMBL" id="MBD1425532.1"/>
    </source>
</evidence>
<dbReference type="InterPro" id="IPR050261">
    <property type="entry name" value="FrsA_esterase"/>
</dbReference>